<organism evidence="2 3">
    <name type="scientific">Ensete ventricosum</name>
    <name type="common">Abyssinian banana</name>
    <name type="synonym">Musa ensete</name>
    <dbReference type="NCBI Taxonomy" id="4639"/>
    <lineage>
        <taxon>Eukaryota</taxon>
        <taxon>Viridiplantae</taxon>
        <taxon>Streptophyta</taxon>
        <taxon>Embryophyta</taxon>
        <taxon>Tracheophyta</taxon>
        <taxon>Spermatophyta</taxon>
        <taxon>Magnoliopsida</taxon>
        <taxon>Liliopsida</taxon>
        <taxon>Zingiberales</taxon>
        <taxon>Musaceae</taxon>
        <taxon>Ensete</taxon>
    </lineage>
</organism>
<evidence type="ECO:0000313" key="2">
    <source>
        <dbReference type="EMBL" id="RRT64452.1"/>
    </source>
</evidence>
<feature type="compositionally biased region" description="Basic and acidic residues" evidence="1">
    <location>
        <begin position="33"/>
        <end position="51"/>
    </location>
</feature>
<gene>
    <name evidence="2" type="ORF">B296_00034002</name>
</gene>
<reference evidence="2 3" key="1">
    <citation type="journal article" date="2014" name="Agronomy (Basel)">
        <title>A Draft Genome Sequence for Ensete ventricosum, the Drought-Tolerant Tree Against Hunger.</title>
        <authorList>
            <person name="Harrison J."/>
            <person name="Moore K.A."/>
            <person name="Paszkiewicz K."/>
            <person name="Jones T."/>
            <person name="Grant M."/>
            <person name="Ambacheew D."/>
            <person name="Muzemil S."/>
            <person name="Studholme D.J."/>
        </authorList>
    </citation>
    <scope>NUCLEOTIDE SEQUENCE [LARGE SCALE GENOMIC DNA]</scope>
</reference>
<protein>
    <submittedName>
        <fullName evidence="2">Uncharacterized protein</fullName>
    </submittedName>
</protein>
<dbReference type="AlphaFoldDB" id="A0A426ZKD0"/>
<accession>A0A426ZKD0</accession>
<dbReference type="Proteomes" id="UP000287651">
    <property type="component" value="Unassembled WGS sequence"/>
</dbReference>
<feature type="compositionally biased region" description="Basic and acidic residues" evidence="1">
    <location>
        <begin position="62"/>
        <end position="73"/>
    </location>
</feature>
<comment type="caution">
    <text evidence="2">The sequence shown here is derived from an EMBL/GenBank/DDBJ whole genome shotgun (WGS) entry which is preliminary data.</text>
</comment>
<feature type="region of interest" description="Disordered" evidence="1">
    <location>
        <begin position="1"/>
        <end position="96"/>
    </location>
</feature>
<name>A0A426ZKD0_ENSVE</name>
<dbReference type="EMBL" id="AMZH03006190">
    <property type="protein sequence ID" value="RRT64452.1"/>
    <property type="molecule type" value="Genomic_DNA"/>
</dbReference>
<evidence type="ECO:0000256" key="1">
    <source>
        <dbReference type="SAM" id="MobiDB-lite"/>
    </source>
</evidence>
<proteinExistence type="predicted"/>
<feature type="compositionally biased region" description="Low complexity" evidence="1">
    <location>
        <begin position="13"/>
        <end position="29"/>
    </location>
</feature>
<evidence type="ECO:0000313" key="3">
    <source>
        <dbReference type="Proteomes" id="UP000287651"/>
    </source>
</evidence>
<sequence>MGGKGWQQWQCRAAGVGASNSSGGAAKEGMAGSDDRQIGWKSREEEGEMKSSRKKRQQGRGNDGRGGRGDGQRLRRVRKAKLGQSQAQALGWSEDDAVGNSLGVRRELTEGIGSLPGCCKGVRWKKTETRRKIIGGSRNACRELGRS</sequence>